<proteinExistence type="predicted"/>
<keyword evidence="2" id="KW-1185">Reference proteome</keyword>
<dbReference type="Proteomes" id="UP001321486">
    <property type="component" value="Plasmid pNBRC108728a"/>
</dbReference>
<evidence type="ECO:0000313" key="1">
    <source>
        <dbReference type="EMBL" id="BDZ52771.1"/>
    </source>
</evidence>
<dbReference type="EMBL" id="AP027733">
    <property type="protein sequence ID" value="BDZ52771.1"/>
    <property type="molecule type" value="Genomic_DNA"/>
</dbReference>
<gene>
    <name evidence="1" type="ORF">GCM10025867_50120</name>
</gene>
<geneLocation type="plasmid" evidence="1 2">
    <name>pNBRC108728a</name>
</geneLocation>
<evidence type="ECO:0000313" key="2">
    <source>
        <dbReference type="Proteomes" id="UP001321486"/>
    </source>
</evidence>
<keyword evidence="1" id="KW-0614">Plasmid</keyword>
<dbReference type="RefSeq" id="WP_286347055.1">
    <property type="nucleotide sequence ID" value="NZ_AP027733.1"/>
</dbReference>
<organism evidence="1 2">
    <name type="scientific">Frondihabitans sucicola</name>
    <dbReference type="NCBI Taxonomy" id="1268041"/>
    <lineage>
        <taxon>Bacteria</taxon>
        <taxon>Bacillati</taxon>
        <taxon>Actinomycetota</taxon>
        <taxon>Actinomycetes</taxon>
        <taxon>Micrococcales</taxon>
        <taxon>Microbacteriaceae</taxon>
        <taxon>Frondihabitans</taxon>
    </lineage>
</organism>
<protein>
    <submittedName>
        <fullName evidence="1">Uncharacterized protein</fullName>
    </submittedName>
</protein>
<reference evidence="2" key="1">
    <citation type="journal article" date="2019" name="Int. J. Syst. Evol. Microbiol.">
        <title>The Global Catalogue of Microorganisms (GCM) 10K type strain sequencing project: providing services to taxonomists for standard genome sequencing and annotation.</title>
        <authorList>
            <consortium name="The Broad Institute Genomics Platform"/>
            <consortium name="The Broad Institute Genome Sequencing Center for Infectious Disease"/>
            <person name="Wu L."/>
            <person name="Ma J."/>
        </authorList>
    </citation>
    <scope>NUCLEOTIDE SEQUENCE [LARGE SCALE GENOMIC DNA]</scope>
    <source>
        <strain evidence="2">NBRC 108728</strain>
    </source>
</reference>
<sequence length="103" mass="11319">MTFITFQQESDASGKRPWPMHIAEDGAVGNQRAYQGDPIALIGFQADVDVQHVDLLNKDFQADPQLAVGMYPVFQETGKGFYADIRKVVSATVVEQDFAAIAN</sequence>
<accession>A0ABN6Y9U9</accession>
<name>A0ABN6Y9U9_9MICO</name>